<name>A0AA36C0L8_OCTVU</name>
<organism evidence="1 2">
    <name type="scientific">Octopus vulgaris</name>
    <name type="common">Common octopus</name>
    <dbReference type="NCBI Taxonomy" id="6645"/>
    <lineage>
        <taxon>Eukaryota</taxon>
        <taxon>Metazoa</taxon>
        <taxon>Spiralia</taxon>
        <taxon>Lophotrochozoa</taxon>
        <taxon>Mollusca</taxon>
        <taxon>Cephalopoda</taxon>
        <taxon>Coleoidea</taxon>
        <taxon>Octopodiformes</taxon>
        <taxon>Octopoda</taxon>
        <taxon>Incirrata</taxon>
        <taxon>Octopodidae</taxon>
        <taxon>Octopus</taxon>
    </lineage>
</organism>
<accession>A0AA36C0L8</accession>
<dbReference type="Proteomes" id="UP001162480">
    <property type="component" value="Chromosome 28"/>
</dbReference>
<keyword evidence="2" id="KW-1185">Reference proteome</keyword>
<sequence length="199" mass="22997">MLSEFSPLLRDFETTYSFLKEKKVLNSVHPRCVQCQKEMTLIKYNDEKIFRCPTHKGVKVSIRKNSYLEKSKLKLRDFLTLTFSWSLNIAIPAATALTGLSKSTVIQWYYYFRDITSNHLHKNPYQIGGVGHIVEIGEWKYNRGGMPQERTDMGSVGKSVLRIFSNTFPNGTHSKKRDEQIISDDIGITKDTFSLFIIF</sequence>
<dbReference type="AlphaFoldDB" id="A0AA36C0L8"/>
<evidence type="ECO:0000313" key="2">
    <source>
        <dbReference type="Proteomes" id="UP001162480"/>
    </source>
</evidence>
<reference evidence="1" key="1">
    <citation type="submission" date="2023-08" db="EMBL/GenBank/DDBJ databases">
        <authorList>
            <person name="Alioto T."/>
            <person name="Alioto T."/>
            <person name="Gomez Garrido J."/>
        </authorList>
    </citation>
    <scope>NUCLEOTIDE SEQUENCE</scope>
</reference>
<protein>
    <submittedName>
        <fullName evidence="1">Uncharacterized protein</fullName>
    </submittedName>
</protein>
<evidence type="ECO:0000313" key="1">
    <source>
        <dbReference type="EMBL" id="CAI9743126.1"/>
    </source>
</evidence>
<proteinExistence type="predicted"/>
<gene>
    <name evidence="1" type="ORF">OCTVUL_1B005546</name>
</gene>
<dbReference type="EMBL" id="OX597841">
    <property type="protein sequence ID" value="CAI9743126.1"/>
    <property type="molecule type" value="Genomic_DNA"/>
</dbReference>